<keyword evidence="2" id="KW-1185">Reference proteome</keyword>
<proteinExistence type="predicted"/>
<evidence type="ECO:0000313" key="2">
    <source>
        <dbReference type="Proteomes" id="UP000003856"/>
    </source>
</evidence>
<gene>
    <name evidence="1" type="ORF">AcdelDRAFT_2678</name>
</gene>
<evidence type="ECO:0000313" key="1">
    <source>
        <dbReference type="EMBL" id="EER59759.1"/>
    </source>
</evidence>
<sequence length="243" mass="26007">MACSACHTRCWNAVPRTPGGSTRPWSAPSTRSCRLLGRCAPPRPPSADRLRWPQPVRPAGWVGQPWGGDGVSKGGCWHSGAWWMAHKVVAMPFTVGARRSARTPKLAFEFCAGVAGRRQRRPDVLLPQAAIPVAQQAGGTPARKGIRSGKPPLLGAPHAGGEAGWPCGHPSAVVRYICFIFDSINRLLVKRLQPRRLRFQATAAAGAAVCPCRPSAARLRRVCPAGCWPARSGARAARAGRPR</sequence>
<dbReference type="AlphaFoldDB" id="C5T6Z8"/>
<dbReference type="Proteomes" id="UP000003856">
    <property type="component" value="Unassembled WGS sequence"/>
</dbReference>
<organism evidence="1 2">
    <name type="scientific">Acidovorax delafieldii 2AN</name>
    <dbReference type="NCBI Taxonomy" id="573060"/>
    <lineage>
        <taxon>Bacteria</taxon>
        <taxon>Pseudomonadati</taxon>
        <taxon>Pseudomonadota</taxon>
        <taxon>Betaproteobacteria</taxon>
        <taxon>Burkholderiales</taxon>
        <taxon>Comamonadaceae</taxon>
        <taxon>Acidovorax</taxon>
    </lineage>
</organism>
<protein>
    <submittedName>
        <fullName evidence="1">Uncharacterized protein</fullName>
    </submittedName>
</protein>
<name>C5T6Z8_ACIDE</name>
<dbReference type="EMBL" id="ACQT01000099">
    <property type="protein sequence ID" value="EER59759.1"/>
    <property type="molecule type" value="Genomic_DNA"/>
</dbReference>
<accession>C5T6Z8</accession>
<reference evidence="1 2" key="1">
    <citation type="submission" date="2009-05" db="EMBL/GenBank/DDBJ databases">
        <title>The draft genome of Acidovorax delafieldii 2AN.</title>
        <authorList>
            <consortium name="US DOE Joint Genome Institute (JGI-PGF)"/>
            <person name="Lucas S."/>
            <person name="Copeland A."/>
            <person name="Lapidus A."/>
            <person name="Glavina del Rio T."/>
            <person name="Tice H."/>
            <person name="Bruce D."/>
            <person name="Goodwin L."/>
            <person name="Pitluck S."/>
            <person name="Larimer F."/>
            <person name="Land M.L."/>
            <person name="Hauser L."/>
            <person name="Shelobolina E.S."/>
            <person name="Picardal F."/>
            <person name="Roden E."/>
            <person name="Emerson D."/>
        </authorList>
    </citation>
    <scope>NUCLEOTIDE SEQUENCE [LARGE SCALE GENOMIC DNA]</scope>
    <source>
        <strain evidence="1 2">2AN</strain>
    </source>
</reference>
<comment type="caution">
    <text evidence="1">The sequence shown here is derived from an EMBL/GenBank/DDBJ whole genome shotgun (WGS) entry which is preliminary data.</text>
</comment>